<proteinExistence type="predicted"/>
<dbReference type="Pfam" id="PF11536">
    <property type="entry name" value="DUF3226"/>
    <property type="match status" value="1"/>
</dbReference>
<dbReference type="STRING" id="1403537.Q428_12435"/>
<dbReference type="SUPFAM" id="SSF160945">
    <property type="entry name" value="PH0156-like"/>
    <property type="match status" value="1"/>
</dbReference>
<dbReference type="OrthoDB" id="2989487at2"/>
<keyword evidence="2" id="KW-1185">Reference proteome</keyword>
<name>A0A017RSP9_9CLOT</name>
<dbReference type="Gene3D" id="3.40.50.10620">
    <property type="entry name" value="PH0156-like domains"/>
    <property type="match status" value="1"/>
</dbReference>
<dbReference type="EMBL" id="AZQP01000046">
    <property type="protein sequence ID" value="EYE87606.1"/>
    <property type="molecule type" value="Genomic_DNA"/>
</dbReference>
<dbReference type="Proteomes" id="UP000019681">
    <property type="component" value="Unassembled WGS sequence"/>
</dbReference>
<evidence type="ECO:0000313" key="2">
    <source>
        <dbReference type="Proteomes" id="UP000019681"/>
    </source>
</evidence>
<dbReference type="InterPro" id="IPR024508">
    <property type="entry name" value="DUF3226"/>
</dbReference>
<reference evidence="1 2" key="1">
    <citation type="journal article" date="2014" name="Genome Announc.">
        <title>Draft Genome Sequence of Fervidicella metallireducens Strain AeBT, an Iron-Reducing Thermoanaerobe from the Great Artesian Basin.</title>
        <authorList>
            <person name="Patel B.K."/>
        </authorList>
    </citation>
    <scope>NUCLEOTIDE SEQUENCE [LARGE SCALE GENOMIC DNA]</scope>
    <source>
        <strain evidence="1 2">AeB</strain>
    </source>
</reference>
<evidence type="ECO:0000313" key="1">
    <source>
        <dbReference type="EMBL" id="EYE87606.1"/>
    </source>
</evidence>
<gene>
    <name evidence="1" type="ORF">Q428_12435</name>
</gene>
<organism evidence="1 2">
    <name type="scientific">Fervidicella metallireducens AeB</name>
    <dbReference type="NCBI Taxonomy" id="1403537"/>
    <lineage>
        <taxon>Bacteria</taxon>
        <taxon>Bacillati</taxon>
        <taxon>Bacillota</taxon>
        <taxon>Clostridia</taxon>
        <taxon>Eubacteriales</taxon>
        <taxon>Clostridiaceae</taxon>
        <taxon>Fervidicella</taxon>
    </lineage>
</organism>
<accession>A0A017RSP9</accession>
<dbReference type="RefSeq" id="WP_035381187.1">
    <property type="nucleotide sequence ID" value="NZ_AZQP01000046.1"/>
</dbReference>
<dbReference type="AlphaFoldDB" id="A0A017RSP9"/>
<comment type="caution">
    <text evidence="1">The sequence shown here is derived from an EMBL/GenBank/DDBJ whole genome shotgun (WGS) entry which is preliminary data.</text>
</comment>
<sequence>MKSILLCEGKSDAILISYYLNKVKGWEFYGKKDKRKVTIPIRNNESEEVNWYSLGEDILSIWGIGGKSNFKYAIEQILKINRLADKEDAFNKIIIITDRDNSLNNEDILNELSKYLEEVNLQNNEWTDKVYINEFQEAIGVNVLPIIIPFDKTGALETFILDAICEMGEEEKQIVDKSKGFISDFSLVNYLNTERLRVKGELAVALGTMFPQKTFTPIDTMLRNINWEEYKTIQEGFKRLEEI</sequence>
<protein>
    <submittedName>
        <fullName evidence="1">Uncharacterized protein</fullName>
    </submittedName>
</protein>